<protein>
    <submittedName>
        <fullName evidence="1">Uncharacterized protein</fullName>
    </submittedName>
</protein>
<dbReference type="Proteomes" id="UP000051952">
    <property type="component" value="Unassembled WGS sequence"/>
</dbReference>
<evidence type="ECO:0000313" key="2">
    <source>
        <dbReference type="Proteomes" id="UP000051952"/>
    </source>
</evidence>
<proteinExistence type="predicted"/>
<organism evidence="1 2">
    <name type="scientific">Bodo saltans</name>
    <name type="common">Flagellated protozoan</name>
    <dbReference type="NCBI Taxonomy" id="75058"/>
    <lineage>
        <taxon>Eukaryota</taxon>
        <taxon>Discoba</taxon>
        <taxon>Euglenozoa</taxon>
        <taxon>Kinetoplastea</taxon>
        <taxon>Metakinetoplastina</taxon>
        <taxon>Eubodonida</taxon>
        <taxon>Bodonidae</taxon>
        <taxon>Bodo</taxon>
    </lineage>
</organism>
<sequence length="154" mass="18293">MLFRFSILDLLPAHFLKRRLTFFLLDAKYRFFFLVFPSAICFQQDLDTLMRRLHESKENRKQILPPIQKKKREATLICYWCCSLLTGRMVTKIICVMSPAHASVVLQLVRKNDEMLHVLRPCYDCFCAPLHIQHVSPLKPRKEETDEREILDEP</sequence>
<name>A0A0S4IXB4_BODSA</name>
<dbReference type="EMBL" id="CYKH01000345">
    <property type="protein sequence ID" value="CUF52146.1"/>
    <property type="molecule type" value="Genomic_DNA"/>
</dbReference>
<dbReference type="AlphaFoldDB" id="A0A0S4IXB4"/>
<keyword evidence="2" id="KW-1185">Reference proteome</keyword>
<gene>
    <name evidence="1" type="ORF">BSAL_63250</name>
</gene>
<reference evidence="2" key="1">
    <citation type="submission" date="2015-09" db="EMBL/GenBank/DDBJ databases">
        <authorList>
            <consortium name="Pathogen Informatics"/>
        </authorList>
    </citation>
    <scope>NUCLEOTIDE SEQUENCE [LARGE SCALE GENOMIC DNA]</scope>
    <source>
        <strain evidence="2">Lake Konstanz</strain>
    </source>
</reference>
<evidence type="ECO:0000313" key="1">
    <source>
        <dbReference type="EMBL" id="CUF52146.1"/>
    </source>
</evidence>
<dbReference type="VEuPathDB" id="TriTrypDB:BSAL_63250"/>
<accession>A0A0S4IXB4</accession>